<reference evidence="3 4" key="1">
    <citation type="submission" date="2021-04" db="EMBL/GenBank/DDBJ databases">
        <authorList>
            <person name="Bliznina A."/>
        </authorList>
    </citation>
    <scope>NUCLEOTIDE SEQUENCE [LARGE SCALE GENOMIC DNA]</scope>
</reference>
<evidence type="ECO:0000313" key="3">
    <source>
        <dbReference type="EMBL" id="CAG5084858.1"/>
    </source>
</evidence>
<dbReference type="PANTHER" id="PTHR11486">
    <property type="entry name" value="FIBROBLAST GROWTH FACTOR"/>
    <property type="match status" value="1"/>
</dbReference>
<proteinExistence type="inferred from homology"/>
<dbReference type="Proteomes" id="UP001158576">
    <property type="component" value="Chromosome PAR"/>
</dbReference>
<feature type="chain" id="PRO_5045986285" evidence="2">
    <location>
        <begin position="18"/>
        <end position="164"/>
    </location>
</feature>
<organism evidence="3 4">
    <name type="scientific">Oikopleura dioica</name>
    <name type="common">Tunicate</name>
    <dbReference type="NCBI Taxonomy" id="34765"/>
    <lineage>
        <taxon>Eukaryota</taxon>
        <taxon>Metazoa</taxon>
        <taxon>Chordata</taxon>
        <taxon>Tunicata</taxon>
        <taxon>Appendicularia</taxon>
        <taxon>Copelata</taxon>
        <taxon>Oikopleuridae</taxon>
        <taxon>Oikopleura</taxon>
    </lineage>
</organism>
<dbReference type="SUPFAM" id="SSF50353">
    <property type="entry name" value="Cytokine"/>
    <property type="match status" value="1"/>
</dbReference>
<dbReference type="Pfam" id="PF00167">
    <property type="entry name" value="FGF"/>
    <property type="match status" value="1"/>
</dbReference>
<keyword evidence="4" id="KW-1185">Reference proteome</keyword>
<evidence type="ECO:0000256" key="1">
    <source>
        <dbReference type="ARBA" id="ARBA00007936"/>
    </source>
</evidence>
<comment type="similarity">
    <text evidence="1">Belongs to the heparin-binding growth factors family.</text>
</comment>
<protein>
    <submittedName>
        <fullName evidence="3">Oidioi.mRNA.OKI2018_I69.PAR.g10754.t1.cds</fullName>
    </submittedName>
</protein>
<dbReference type="EMBL" id="OU015568">
    <property type="protein sequence ID" value="CAG5084858.1"/>
    <property type="molecule type" value="Genomic_DNA"/>
</dbReference>
<gene>
    <name evidence="3" type="ORF">OKIOD_LOCUS2312</name>
</gene>
<dbReference type="InterPro" id="IPR008996">
    <property type="entry name" value="IL1/FGF"/>
</dbReference>
<evidence type="ECO:0000313" key="4">
    <source>
        <dbReference type="Proteomes" id="UP001158576"/>
    </source>
</evidence>
<sequence length="164" mass="18747">MNLIPTIVFIFATFCDAFPAFNRANTRPVQLYARTGHFMDVNAKGKVRQTHKHNRLTSLLHLEPAGRGHRILLRALASGKYLTITRRGRVRGTTKRNEATEFVEERIKANNFLSFGLPNTNCKLMVSQRGYEISCNNSRAQRNKISFLAMRSHLPRALYDSLNL</sequence>
<accession>A0ABN7RS83</accession>
<keyword evidence="2" id="KW-0732">Signal</keyword>
<dbReference type="Gene3D" id="2.80.10.50">
    <property type="match status" value="1"/>
</dbReference>
<feature type="signal peptide" evidence="2">
    <location>
        <begin position="1"/>
        <end position="17"/>
    </location>
</feature>
<dbReference type="CDD" id="cd00058">
    <property type="entry name" value="beta-trefoil_FGF"/>
    <property type="match status" value="1"/>
</dbReference>
<evidence type="ECO:0000256" key="2">
    <source>
        <dbReference type="SAM" id="SignalP"/>
    </source>
</evidence>
<dbReference type="InterPro" id="IPR002209">
    <property type="entry name" value="Fibroblast_GF_fam"/>
</dbReference>
<name>A0ABN7RS83_OIKDI</name>
<dbReference type="InterPro" id="IPR056378">
    <property type="entry name" value="Let-756-like_FGF"/>
</dbReference>